<evidence type="ECO:0000259" key="7">
    <source>
        <dbReference type="PROSITE" id="PS50940"/>
    </source>
</evidence>
<keyword evidence="2 6" id="KW-0732">Signal</keyword>
<keyword evidence="9" id="KW-1185">Reference proteome</keyword>
<reference evidence="8" key="2">
    <citation type="submission" date="2020-06" db="EMBL/GenBank/DDBJ databases">
        <authorList>
            <person name="Sheffer M."/>
        </authorList>
    </citation>
    <scope>NUCLEOTIDE SEQUENCE</scope>
</reference>
<dbReference type="InterPro" id="IPR036508">
    <property type="entry name" value="Chitin-bd_dom_sf"/>
</dbReference>
<dbReference type="GO" id="GO:0008061">
    <property type="term" value="F:chitin binding"/>
    <property type="evidence" value="ECO:0007669"/>
    <property type="project" value="UniProtKB-KW"/>
</dbReference>
<organism evidence="8 9">
    <name type="scientific">Argiope bruennichi</name>
    <name type="common">Wasp spider</name>
    <name type="synonym">Aranea bruennichi</name>
    <dbReference type="NCBI Taxonomy" id="94029"/>
    <lineage>
        <taxon>Eukaryota</taxon>
        <taxon>Metazoa</taxon>
        <taxon>Ecdysozoa</taxon>
        <taxon>Arthropoda</taxon>
        <taxon>Chelicerata</taxon>
        <taxon>Arachnida</taxon>
        <taxon>Araneae</taxon>
        <taxon>Araneomorphae</taxon>
        <taxon>Entelegynae</taxon>
        <taxon>Araneoidea</taxon>
        <taxon>Araneidae</taxon>
        <taxon>Argiope</taxon>
    </lineage>
</organism>
<evidence type="ECO:0000313" key="8">
    <source>
        <dbReference type="EMBL" id="KAF8766638.1"/>
    </source>
</evidence>
<dbReference type="SMART" id="SM00494">
    <property type="entry name" value="ChtBD2"/>
    <property type="match status" value="5"/>
</dbReference>
<comment type="caution">
    <text evidence="8">The sequence shown here is derived from an EMBL/GenBank/DDBJ whole genome shotgun (WGS) entry which is preliminary data.</text>
</comment>
<feature type="domain" description="Chitin-binding type-2" evidence="7">
    <location>
        <begin position="302"/>
        <end position="361"/>
    </location>
</feature>
<feature type="domain" description="Chitin-binding type-2" evidence="7">
    <location>
        <begin position="34"/>
        <end position="91"/>
    </location>
</feature>
<feature type="chain" id="PRO_5035712445" evidence="6">
    <location>
        <begin position="26"/>
        <end position="368"/>
    </location>
</feature>
<dbReference type="InterPro" id="IPR051940">
    <property type="entry name" value="Chitin_bind-dev_reg"/>
</dbReference>
<dbReference type="SUPFAM" id="SSF57625">
    <property type="entry name" value="Invertebrate chitin-binding proteins"/>
    <property type="match status" value="5"/>
</dbReference>
<evidence type="ECO:0000256" key="3">
    <source>
        <dbReference type="ARBA" id="ARBA00022737"/>
    </source>
</evidence>
<dbReference type="AlphaFoldDB" id="A0A8T0E5M2"/>
<gene>
    <name evidence="8" type="ORF">HNY73_019684</name>
</gene>
<feature type="signal peptide" evidence="6">
    <location>
        <begin position="1"/>
        <end position="25"/>
    </location>
</feature>
<keyword evidence="5" id="KW-0325">Glycoprotein</keyword>
<dbReference type="InterPro" id="IPR002557">
    <property type="entry name" value="Chitin-bd_dom"/>
</dbReference>
<proteinExistence type="predicted"/>
<dbReference type="Gene3D" id="2.170.140.10">
    <property type="entry name" value="Chitin binding domain"/>
    <property type="match status" value="5"/>
</dbReference>
<evidence type="ECO:0000313" key="9">
    <source>
        <dbReference type="Proteomes" id="UP000807504"/>
    </source>
</evidence>
<accession>A0A8T0E5M2</accession>
<keyword evidence="3" id="KW-0677">Repeat</keyword>
<dbReference type="PANTHER" id="PTHR23301">
    <property type="entry name" value="CHITIN BINDING PERITROPHIN-A"/>
    <property type="match status" value="1"/>
</dbReference>
<feature type="domain" description="Chitin-binding type-2" evidence="7">
    <location>
        <begin position="102"/>
        <end position="161"/>
    </location>
</feature>
<dbReference type="PROSITE" id="PS50940">
    <property type="entry name" value="CHIT_BIND_II"/>
    <property type="match status" value="5"/>
</dbReference>
<sequence length="368" mass="40459">MVTTTLKILFLITVTVIFCTIKCNADAVKIVNSSAKCTAGSSPKYLPHETDCSLFYVCLNGKTILKKCPSNLHFNRHSSVCDYPEKVDCDTESQEKLGRETTEECPSENRDQPVLLPHKKDCGKFYICDAGIPHLKSCQPGLHFNPALHTCDYPENAGCDSGFSKKGRDGFDILCPVNEDGNPILRPHETDCRKFYTCNNGITLVHVCQHGLHFNAELQACDYPENAGCEKGVTKLPKGKEGNEIPKNQCPCNQGYPHLLTCQSGLHFNPKLQACDYPENVGCETDVPNEEPKGKTVHDDISNVCSGVLKGKTVLMPNPNDCSKFFICDSGVAHPKSCPAGLHFSVARQACDYPNKAQCDKNSSSKYD</sequence>
<keyword evidence="4" id="KW-1015">Disulfide bond</keyword>
<evidence type="ECO:0000256" key="4">
    <source>
        <dbReference type="ARBA" id="ARBA00023157"/>
    </source>
</evidence>
<feature type="domain" description="Chitin-binding type-2" evidence="7">
    <location>
        <begin position="252"/>
        <end position="285"/>
    </location>
</feature>
<evidence type="ECO:0000256" key="1">
    <source>
        <dbReference type="ARBA" id="ARBA00022669"/>
    </source>
</evidence>
<dbReference type="PANTHER" id="PTHR23301:SF0">
    <property type="entry name" value="CHITIN-BINDING TYPE-2 DOMAIN-CONTAINING PROTEIN-RELATED"/>
    <property type="match status" value="1"/>
</dbReference>
<keyword evidence="1" id="KW-0147">Chitin-binding</keyword>
<dbReference type="GO" id="GO:0005576">
    <property type="term" value="C:extracellular region"/>
    <property type="evidence" value="ECO:0007669"/>
    <property type="project" value="InterPro"/>
</dbReference>
<evidence type="ECO:0000256" key="2">
    <source>
        <dbReference type="ARBA" id="ARBA00022729"/>
    </source>
</evidence>
<protein>
    <submittedName>
        <fullName evidence="8">Peritrophin-1 like protein</fullName>
    </submittedName>
</protein>
<reference evidence="8" key="1">
    <citation type="journal article" date="2020" name="bioRxiv">
        <title>Chromosome-level reference genome of the European wasp spider Argiope bruennichi: a resource for studies on range expansion and evolutionary adaptation.</title>
        <authorList>
            <person name="Sheffer M.M."/>
            <person name="Hoppe A."/>
            <person name="Krehenwinkel H."/>
            <person name="Uhl G."/>
            <person name="Kuss A.W."/>
            <person name="Jensen L."/>
            <person name="Jensen C."/>
            <person name="Gillespie R.G."/>
            <person name="Hoff K.J."/>
            <person name="Prost S."/>
        </authorList>
    </citation>
    <scope>NUCLEOTIDE SEQUENCE</scope>
</reference>
<feature type="domain" description="Chitin-binding type-2" evidence="7">
    <location>
        <begin position="172"/>
        <end position="231"/>
    </location>
</feature>
<dbReference type="EMBL" id="JABXBU010002230">
    <property type="protein sequence ID" value="KAF8766638.1"/>
    <property type="molecule type" value="Genomic_DNA"/>
</dbReference>
<dbReference type="Pfam" id="PF01607">
    <property type="entry name" value="CBM_14"/>
    <property type="match status" value="5"/>
</dbReference>
<dbReference type="Proteomes" id="UP000807504">
    <property type="component" value="Unassembled WGS sequence"/>
</dbReference>
<evidence type="ECO:0000256" key="5">
    <source>
        <dbReference type="ARBA" id="ARBA00023180"/>
    </source>
</evidence>
<evidence type="ECO:0000256" key="6">
    <source>
        <dbReference type="SAM" id="SignalP"/>
    </source>
</evidence>
<name>A0A8T0E5M2_ARGBR</name>